<protein>
    <submittedName>
        <fullName evidence="2">Uncharacterized protein</fullName>
    </submittedName>
</protein>
<keyword evidence="3" id="KW-1185">Reference proteome</keyword>
<evidence type="ECO:0000256" key="1">
    <source>
        <dbReference type="SAM" id="MobiDB-lite"/>
    </source>
</evidence>
<proteinExistence type="predicted"/>
<dbReference type="PATRIC" id="fig|1007676.4.peg.414"/>
<dbReference type="InterPro" id="IPR007920">
    <property type="entry name" value="UPF0223"/>
</dbReference>
<evidence type="ECO:0000313" key="2">
    <source>
        <dbReference type="EMBL" id="AKP66439.1"/>
    </source>
</evidence>
<sequence>MRENYSYPLDPEWSDDDIVGVISLYNAVESVYESGISKEKFMQKYRAFCQVVPTKMEQRKFDKEFQLESGYSIYQAFKQSQSTPSNGKVRLHYERNKSRNR</sequence>
<dbReference type="Proteomes" id="UP000036106">
    <property type="component" value="Chromosome"/>
</dbReference>
<evidence type="ECO:0000313" key="3">
    <source>
        <dbReference type="Proteomes" id="UP000036106"/>
    </source>
</evidence>
<dbReference type="Gene3D" id="1.10.220.80">
    <property type="entry name" value="BH2638-like"/>
    <property type="match status" value="1"/>
</dbReference>
<dbReference type="KEGG" id="lgn:ABM34_01985"/>
<feature type="compositionally biased region" description="Basic and acidic residues" evidence="1">
    <location>
        <begin position="91"/>
        <end position="101"/>
    </location>
</feature>
<dbReference type="SUPFAM" id="SSF158504">
    <property type="entry name" value="BH2638-like"/>
    <property type="match status" value="1"/>
</dbReference>
<dbReference type="InterPro" id="IPR023324">
    <property type="entry name" value="BH2638-like_sf"/>
</dbReference>
<dbReference type="AlphaFoldDB" id="A0A0H4QDP3"/>
<organism evidence="2 3">
    <name type="scientific">Companilactobacillus ginsenosidimutans</name>
    <dbReference type="NCBI Taxonomy" id="1007676"/>
    <lineage>
        <taxon>Bacteria</taxon>
        <taxon>Bacillati</taxon>
        <taxon>Bacillota</taxon>
        <taxon>Bacilli</taxon>
        <taxon>Lactobacillales</taxon>
        <taxon>Lactobacillaceae</taxon>
        <taxon>Companilactobacillus</taxon>
    </lineage>
</organism>
<dbReference type="PIRSF" id="PIRSF037260">
    <property type="entry name" value="UPF0223"/>
    <property type="match status" value="1"/>
</dbReference>
<feature type="region of interest" description="Disordered" evidence="1">
    <location>
        <begin position="80"/>
        <end position="101"/>
    </location>
</feature>
<accession>A0A0H4QDP3</accession>
<name>A0A0H4QDP3_9LACO</name>
<dbReference type="OrthoDB" id="1649074at2"/>
<dbReference type="EMBL" id="CP012034">
    <property type="protein sequence ID" value="AKP66439.1"/>
    <property type="molecule type" value="Genomic_DNA"/>
</dbReference>
<dbReference type="Pfam" id="PF05256">
    <property type="entry name" value="UPF0223"/>
    <property type="match status" value="1"/>
</dbReference>
<dbReference type="NCBIfam" id="NF003353">
    <property type="entry name" value="PRK04387.1"/>
    <property type="match status" value="1"/>
</dbReference>
<gene>
    <name evidence="2" type="ORF">ABM34_01985</name>
</gene>
<dbReference type="RefSeq" id="WP_048702802.1">
    <property type="nucleotide sequence ID" value="NZ_CP012034.1"/>
</dbReference>
<dbReference type="STRING" id="1007676.ABM34_01985"/>
<reference evidence="3" key="1">
    <citation type="submission" date="2015-07" db="EMBL/GenBank/DDBJ databases">
        <title>Lactobacillus ginsenosidimutans/EMML 3141/ whole genome sequencing.</title>
        <authorList>
            <person name="Kim M.K."/>
            <person name="Im W.-T."/>
            <person name="Srinivasan S."/>
            <person name="Lee J.-J."/>
        </authorList>
    </citation>
    <scope>NUCLEOTIDE SEQUENCE [LARGE SCALE GENOMIC DNA]</scope>
    <source>
        <strain evidence="3">EMML 3041</strain>
    </source>
</reference>